<evidence type="ECO:0000313" key="1">
    <source>
        <dbReference type="EMBL" id="KAF5396865.1"/>
    </source>
</evidence>
<name>A0A8J4WN76_9TREM</name>
<accession>A0A8J4WN76</accession>
<reference evidence="1" key="1">
    <citation type="submission" date="2019-05" db="EMBL/GenBank/DDBJ databases">
        <title>Annotation for the trematode Paragonimus heterotremus.</title>
        <authorList>
            <person name="Choi Y.-J."/>
        </authorList>
    </citation>
    <scope>NUCLEOTIDE SEQUENCE</scope>
    <source>
        <strain evidence="1">LC</strain>
    </source>
</reference>
<gene>
    <name evidence="1" type="ORF">PHET_09806</name>
</gene>
<dbReference type="OrthoDB" id="6288414at2759"/>
<comment type="caution">
    <text evidence="1">The sequence shown here is derived from an EMBL/GenBank/DDBJ whole genome shotgun (WGS) entry which is preliminary data.</text>
</comment>
<protein>
    <submittedName>
        <fullName evidence="1">Uncharacterized protein</fullName>
    </submittedName>
</protein>
<proteinExistence type="predicted"/>
<dbReference type="Proteomes" id="UP000748531">
    <property type="component" value="Unassembled WGS sequence"/>
</dbReference>
<sequence length="251" mass="28341">MLAGWPTMIPSTAIPSLSVSSSWKILGVSLDRKSRIPTIARQDASRMLQQLNQALLKPQQHVEILRSPLIPRLFHQLTLGVVHKKTLKSIDSAVKSVIRKSLRPPNDTSNAFFHSAINVRGMGIPHLQSRIHLNRKLRTDRHLANQNQLLHWALRHSSGQPFHRLVLKTTIVGGEVISVKEQTEVARKNSLWNTLDGTCLRDTPTVPQSHNYFVIQKTFFQLPSSARLNYVRESSQRKVGEVGVDLQRTPS</sequence>
<dbReference type="AlphaFoldDB" id="A0A8J4WN76"/>
<organism evidence="1 2">
    <name type="scientific">Paragonimus heterotremus</name>
    <dbReference type="NCBI Taxonomy" id="100268"/>
    <lineage>
        <taxon>Eukaryota</taxon>
        <taxon>Metazoa</taxon>
        <taxon>Spiralia</taxon>
        <taxon>Lophotrochozoa</taxon>
        <taxon>Platyhelminthes</taxon>
        <taxon>Trematoda</taxon>
        <taxon>Digenea</taxon>
        <taxon>Plagiorchiida</taxon>
        <taxon>Troglotremata</taxon>
        <taxon>Troglotrematidae</taxon>
        <taxon>Paragonimus</taxon>
    </lineage>
</organism>
<evidence type="ECO:0000313" key="2">
    <source>
        <dbReference type="Proteomes" id="UP000748531"/>
    </source>
</evidence>
<keyword evidence="2" id="KW-1185">Reference proteome</keyword>
<dbReference type="EMBL" id="LUCH01007195">
    <property type="protein sequence ID" value="KAF5396865.1"/>
    <property type="molecule type" value="Genomic_DNA"/>
</dbReference>